<dbReference type="AlphaFoldDB" id="A0AA37P3M4"/>
<sequence>MSETFIHPSSFVDDGAVIGPGCRIWHFSHIMAGDVLGPACNIGQNVMVAADVILWAVR</sequence>
<name>A0AA37P3M4_9BACT</name>
<comment type="caution">
    <text evidence="1">The sequence shown here is derived from an EMBL/GenBank/DDBJ whole genome shotgun (WGS) entry which is preliminary data.</text>
</comment>
<evidence type="ECO:0008006" key="3">
    <source>
        <dbReference type="Google" id="ProtNLM"/>
    </source>
</evidence>
<dbReference type="Proteomes" id="UP001055105">
    <property type="component" value="Unassembled WGS sequence"/>
</dbReference>
<evidence type="ECO:0000313" key="1">
    <source>
        <dbReference type="EMBL" id="GKI18113.1"/>
    </source>
</evidence>
<reference evidence="1" key="1">
    <citation type="submission" date="2022-01" db="EMBL/GenBank/DDBJ databases">
        <title>Novel bile acid biosynthetic pathways are enriched in the microbiome of centenarians.</title>
        <authorList>
            <person name="Sato Y."/>
            <person name="Atarashi K."/>
            <person name="Plichta R.D."/>
            <person name="Arai Y."/>
            <person name="Sasajima S."/>
            <person name="Kearney M.S."/>
            <person name="Suda W."/>
            <person name="Takeshita K."/>
            <person name="Sasaki T."/>
            <person name="Okamoto S."/>
            <person name="Skelly N.A."/>
            <person name="Okamura Y."/>
            <person name="Vlamakis H."/>
            <person name="Li Y."/>
            <person name="Tanoue T."/>
            <person name="Takei H."/>
            <person name="Nittono H."/>
            <person name="Narushima S."/>
            <person name="Irie J."/>
            <person name="Itoh H."/>
            <person name="Moriya K."/>
            <person name="Sugiura Y."/>
            <person name="Suematsu M."/>
            <person name="Moritoki N."/>
            <person name="Shibata S."/>
            <person name="Littman R.D."/>
            <person name="Fischbach A.M."/>
            <person name="Uwamino Y."/>
            <person name="Inoue T."/>
            <person name="Honda A."/>
            <person name="Hattori M."/>
            <person name="Murai T."/>
            <person name="Xavier J.R."/>
            <person name="Hirose N."/>
            <person name="Honda K."/>
        </authorList>
    </citation>
    <scope>NUCLEOTIDE SEQUENCE</scope>
    <source>
        <strain evidence="1">CE91-St16</strain>
    </source>
</reference>
<dbReference type="SUPFAM" id="SSF51161">
    <property type="entry name" value="Trimeric LpxA-like enzymes"/>
    <property type="match status" value="1"/>
</dbReference>
<dbReference type="Gene3D" id="2.160.10.10">
    <property type="entry name" value="Hexapeptide repeat proteins"/>
    <property type="match status" value="1"/>
</dbReference>
<proteinExistence type="predicted"/>
<dbReference type="InterPro" id="IPR011004">
    <property type="entry name" value="Trimer_LpxA-like_sf"/>
</dbReference>
<dbReference type="EMBL" id="BQOL01000001">
    <property type="protein sequence ID" value="GKI18113.1"/>
    <property type="molecule type" value="Genomic_DNA"/>
</dbReference>
<accession>A0AA37P3M4</accession>
<gene>
    <name evidence="1" type="ORF">CE91St16_10210</name>
</gene>
<organism evidence="1 2">
    <name type="scientific">Alistipes finegoldii</name>
    <dbReference type="NCBI Taxonomy" id="214856"/>
    <lineage>
        <taxon>Bacteria</taxon>
        <taxon>Pseudomonadati</taxon>
        <taxon>Bacteroidota</taxon>
        <taxon>Bacteroidia</taxon>
        <taxon>Bacteroidales</taxon>
        <taxon>Rikenellaceae</taxon>
        <taxon>Alistipes</taxon>
    </lineage>
</organism>
<protein>
    <recommendedName>
        <fullName evidence="3">N-acetyltransferase</fullName>
    </recommendedName>
</protein>
<evidence type="ECO:0000313" key="2">
    <source>
        <dbReference type="Proteomes" id="UP001055105"/>
    </source>
</evidence>